<evidence type="ECO:0000256" key="1">
    <source>
        <dbReference type="SAM" id="MobiDB-lite"/>
    </source>
</evidence>
<dbReference type="InterPro" id="IPR039269">
    <property type="entry name" value="ANKFN1"/>
</dbReference>
<evidence type="ECO:0000313" key="2">
    <source>
        <dbReference type="EMBL" id="KAL3309108.1"/>
    </source>
</evidence>
<dbReference type="PANTHER" id="PTHR21437:SF1">
    <property type="entry name" value="WIDE AWAKE"/>
    <property type="match status" value="1"/>
</dbReference>
<accession>A0ABD2PQ17</accession>
<proteinExistence type="predicted"/>
<dbReference type="PANTHER" id="PTHR21437">
    <property type="entry name" value="WIDE AWAKE"/>
    <property type="match status" value="1"/>
</dbReference>
<name>A0ABD2PQ17_9PLAT</name>
<reference evidence="2 3" key="1">
    <citation type="submission" date="2024-11" db="EMBL/GenBank/DDBJ databases">
        <title>Adaptive evolution of stress response genes in parasites aligns with host niche diversity.</title>
        <authorList>
            <person name="Hahn C."/>
            <person name="Resl P."/>
        </authorList>
    </citation>
    <scope>NUCLEOTIDE SEQUENCE [LARGE SCALE GENOMIC DNA]</scope>
    <source>
        <strain evidence="2">EGGRZ-B1_66</strain>
        <tissue evidence="2">Body</tissue>
    </source>
</reference>
<gene>
    <name evidence="2" type="primary">ANKFN1</name>
    <name evidence="2" type="ORF">Ciccas_012346</name>
</gene>
<dbReference type="EMBL" id="JBJKFK010004278">
    <property type="protein sequence ID" value="KAL3309108.1"/>
    <property type="molecule type" value="Genomic_DNA"/>
</dbReference>
<organism evidence="2 3">
    <name type="scientific">Cichlidogyrus casuarinus</name>
    <dbReference type="NCBI Taxonomy" id="1844966"/>
    <lineage>
        <taxon>Eukaryota</taxon>
        <taxon>Metazoa</taxon>
        <taxon>Spiralia</taxon>
        <taxon>Lophotrochozoa</taxon>
        <taxon>Platyhelminthes</taxon>
        <taxon>Monogenea</taxon>
        <taxon>Monopisthocotylea</taxon>
        <taxon>Dactylogyridea</taxon>
        <taxon>Ancyrocephalidae</taxon>
        <taxon>Cichlidogyrus</taxon>
    </lineage>
</organism>
<dbReference type="AlphaFoldDB" id="A0ABD2PQ17"/>
<sequence length="1080" mass="121066">MLNGTLDPMIGNGEATRFRTGLMKGIMKNSRVKCNLSASDNESDGGKCVKNTRRAKSAEDRQAQSSSGEVAQEQIDAKVKDKAPGSFSNPIYLDFNHLHNNPVVRTQAMGTEEFLRRLQAQTQGLNSNKAPHFFKAKSRLQVASSLNECFLSLERGDFRCLIKNITNAQSLVQLQTSTNELSFTLLDFCALLKLPNEFLCALMLCQVELGPITGKMLQDGPSSTSILARTFGMDPVGSHLVDKLKTVNQSVQGLRRELSQCVERVKVLASRDQPRAFEHTSQLDSALQLQLDFRDYLNQLIEIHKKQTKPAPVHSLRIMVSGTGSVIVKIVPPMANCLSSKMHEHSSDASEDAQPLSQQSSIALRYRVEWSTDCRFLRNCYSVTVDPLLSVSAFLKKGSVCQPCHSIKSFYTIANLKPVHQRYFFRAYALFLTGWSGPTYSIPASIQPATWYQCSGVIGPLLKPNGSLSVAQPPEIKRYFQASENSVLESMCVSLSNNLRQLARLGKLSGVLASATEADMADNLQAEDPDSLKRRRSLRSIFAGSGVRFAKNAKSGLYLAMLCHSTSVDSCGKTQHLILLNGDSMPLVRVMNEEPSTQGLKNDLLWLYKLAFNSGFHLNLKLLNEALRKINAPSSIATRLALLDALVQMQTALGLKEQLGIVYPRIFRGAVDKMEDMIEEDSTQSEQTGANLLTSLILLVKNLPNPAEINLSYGLKWMPMGKYLRRHFTEDIETESLTSPVDGIISKIREAVQFCQGPIKPELLQSGLYLVFVQMQTHLDQSGTILTIHDSKLGYMMPIQRVRNRFTVSKEEWAAVRRFSPETVTANDANKDLGLSSEAPLSESEQTFLHNLIRAWQKLGDKLALDKRTMDQCRIYLPEVVQLTACCSLIVITPPIDQICLAPKKSPKVVRNGIWIPLNYVEASLAAAFDPEFYQLFANLSAHLDIIIPMMQHAKRQSFDDLEISMFKSRIDVYTDYQNKIDSLWKCKRWISDTLNTLRNRQRVFAISLPMCLLDLHKSNRIRSNQADWSSIYDPTEQSDESLQVPPPIDVPNFQVFPHSRRQYWRLAKYSPNGYFTAPS</sequence>
<dbReference type="Proteomes" id="UP001626550">
    <property type="component" value="Unassembled WGS sequence"/>
</dbReference>
<feature type="region of interest" description="Disordered" evidence="1">
    <location>
        <begin position="36"/>
        <end position="80"/>
    </location>
</feature>
<keyword evidence="3" id="KW-1185">Reference proteome</keyword>
<evidence type="ECO:0000313" key="3">
    <source>
        <dbReference type="Proteomes" id="UP001626550"/>
    </source>
</evidence>
<comment type="caution">
    <text evidence="2">The sequence shown here is derived from an EMBL/GenBank/DDBJ whole genome shotgun (WGS) entry which is preliminary data.</text>
</comment>
<protein>
    <submittedName>
        <fullName evidence="2">Ankyrin-repeat and fibronectin type III domain-containing 1</fullName>
    </submittedName>
</protein>